<name>A0A4R9I6E3_9LEPT</name>
<dbReference type="RefSeq" id="WP_135601443.1">
    <property type="nucleotide sequence ID" value="NZ_RQFK01000026.1"/>
</dbReference>
<sequence length="159" mass="18468">MKRSTILFFILLLSSYCISYKSSFKEISIIEKFASSKMIEVKVNAPYDLKIVNIFQSLKKENQQVTLSFDGHSILGFENRNRVILDANIKINEKNITYYSINLYKVAGKEILIYPFNYSKLLWSVTFFSLGLIPTDEEFEVIFELSVSKSERDTKKQSC</sequence>
<dbReference type="AlphaFoldDB" id="A0A4R9I6E3"/>
<dbReference type="EMBL" id="RQFK01000026">
    <property type="protein sequence ID" value="TGK81563.1"/>
    <property type="molecule type" value="Genomic_DNA"/>
</dbReference>
<accession>A0A4R9I6E3</accession>
<dbReference type="Proteomes" id="UP000298009">
    <property type="component" value="Unassembled WGS sequence"/>
</dbReference>
<dbReference type="OrthoDB" id="9870299at2"/>
<protein>
    <submittedName>
        <fullName evidence="1">Uncharacterized protein</fullName>
    </submittedName>
</protein>
<evidence type="ECO:0000313" key="1">
    <source>
        <dbReference type="EMBL" id="TGK81563.1"/>
    </source>
</evidence>
<gene>
    <name evidence="1" type="ORF">EHQ24_09655</name>
</gene>
<reference evidence="1" key="1">
    <citation type="journal article" date="2019" name="PLoS Negl. Trop. Dis.">
        <title>Revisiting the worldwide diversity of Leptospira species in the environment.</title>
        <authorList>
            <person name="Vincent A.T."/>
            <person name="Schiettekatte O."/>
            <person name="Bourhy P."/>
            <person name="Veyrier F.J."/>
            <person name="Picardeau M."/>
        </authorList>
    </citation>
    <scope>NUCLEOTIDE SEQUENCE [LARGE SCALE GENOMIC DNA]</scope>
    <source>
        <strain evidence="1">201800287</strain>
    </source>
</reference>
<proteinExistence type="predicted"/>
<keyword evidence="2" id="KW-1185">Reference proteome</keyword>
<organism evidence="1 2">
    <name type="scientific">Leptospira noumeaensis</name>
    <dbReference type="NCBI Taxonomy" id="2484964"/>
    <lineage>
        <taxon>Bacteria</taxon>
        <taxon>Pseudomonadati</taxon>
        <taxon>Spirochaetota</taxon>
        <taxon>Spirochaetia</taxon>
        <taxon>Leptospirales</taxon>
        <taxon>Leptospiraceae</taxon>
        <taxon>Leptospira</taxon>
    </lineage>
</organism>
<evidence type="ECO:0000313" key="2">
    <source>
        <dbReference type="Proteomes" id="UP000298009"/>
    </source>
</evidence>
<comment type="caution">
    <text evidence="1">The sequence shown here is derived from an EMBL/GenBank/DDBJ whole genome shotgun (WGS) entry which is preliminary data.</text>
</comment>